<evidence type="ECO:0000256" key="2">
    <source>
        <dbReference type="ARBA" id="ARBA00022691"/>
    </source>
</evidence>
<feature type="domain" description="Radical SAM core" evidence="7">
    <location>
        <begin position="191"/>
        <end position="444"/>
    </location>
</feature>
<dbReference type="SFLD" id="SFLDS00029">
    <property type="entry name" value="Radical_SAM"/>
    <property type="match status" value="1"/>
</dbReference>
<dbReference type="Gene3D" id="3.40.50.280">
    <property type="entry name" value="Cobalamin-binding domain"/>
    <property type="match status" value="1"/>
</dbReference>
<dbReference type="SMART" id="SM00729">
    <property type="entry name" value="Elp3"/>
    <property type="match status" value="1"/>
</dbReference>
<sequence>MSQIRYAKIRVSLIALYSSRYPAIGETHALSVLGGVAKACLGENLEQLDIFDMVSVSQGNCDLLIDFLENSRPDILGISVGYGTFSFILKEYERIRAKVGDNCWIVLGGPLPTKMASDLVQKLPNIYVITGEGEYAFKELLLQRIKGLSLDPSNIPGIVYLRKNQISKTDRHLIDLDLSPNPYRKHIQSVLDGGGQIFCELSRGCSWSKCRFCLRGLTDFKGTREEYRRFPSNRLRDDLHSLSLLGVHNITFADEDFLGADIKDARSVVEIIEEIQKELPHPMNFDTSIMPSSIFTKSMSISETEERQSILRRLKECGLRKVFLGIESGADSQLQRYGKAHTAIEAAQAIATLRKISIHFEIGWIMFDPLSTVEELILNTQFIKDNNLVPSISYMFSELRLQPGTGYIKALNKIEKDVNFKIYNRKIDPDTLSFKYKFINQGVDQIVSETHIWRDKIGSLHYPLKNLSRFGKGSVLGENINIAWEILSDIRFGLFQGFESLLTTNDSDYTVKNDSRTMVLDSARAASNKIIQLICQLHEKSQRQPVVRSLKEAASKFCNN</sequence>
<keyword evidence="5" id="KW-0411">Iron-sulfur</keyword>
<name>A0A5K8AD50_9BACT</name>
<dbReference type="Gene3D" id="3.80.30.20">
    <property type="entry name" value="tm_1862 like domain"/>
    <property type="match status" value="1"/>
</dbReference>
<keyword evidence="3" id="KW-0479">Metal-binding</keyword>
<keyword evidence="9" id="KW-1185">Reference proteome</keyword>
<evidence type="ECO:0000259" key="7">
    <source>
        <dbReference type="PROSITE" id="PS51918"/>
    </source>
</evidence>
<dbReference type="GO" id="GO:0046872">
    <property type="term" value="F:metal ion binding"/>
    <property type="evidence" value="ECO:0007669"/>
    <property type="project" value="UniProtKB-KW"/>
</dbReference>
<dbReference type="PROSITE" id="PS51332">
    <property type="entry name" value="B12_BINDING"/>
    <property type="match status" value="1"/>
</dbReference>
<evidence type="ECO:0000256" key="5">
    <source>
        <dbReference type="ARBA" id="ARBA00023014"/>
    </source>
</evidence>
<dbReference type="Pfam" id="PF04055">
    <property type="entry name" value="Radical_SAM"/>
    <property type="match status" value="1"/>
</dbReference>
<dbReference type="InterPro" id="IPR006158">
    <property type="entry name" value="Cobalamin-bd"/>
</dbReference>
<dbReference type="InterPro" id="IPR023404">
    <property type="entry name" value="rSAM_horseshoe"/>
</dbReference>
<dbReference type="GO" id="GO:0031419">
    <property type="term" value="F:cobalamin binding"/>
    <property type="evidence" value="ECO:0007669"/>
    <property type="project" value="InterPro"/>
</dbReference>
<dbReference type="InterPro" id="IPR051198">
    <property type="entry name" value="BchE-like"/>
</dbReference>
<comment type="cofactor">
    <cofactor evidence="1">
        <name>[4Fe-4S] cluster</name>
        <dbReference type="ChEBI" id="CHEBI:49883"/>
    </cofactor>
</comment>
<evidence type="ECO:0000256" key="1">
    <source>
        <dbReference type="ARBA" id="ARBA00001966"/>
    </source>
</evidence>
<dbReference type="EMBL" id="AP021879">
    <property type="protein sequence ID" value="BBO89860.1"/>
    <property type="molecule type" value="Genomic_DNA"/>
</dbReference>
<organism evidence="8 9">
    <name type="scientific">Desulfosarcina ovata subsp. ovata</name>
    <dbReference type="NCBI Taxonomy" id="2752305"/>
    <lineage>
        <taxon>Bacteria</taxon>
        <taxon>Pseudomonadati</taxon>
        <taxon>Thermodesulfobacteriota</taxon>
        <taxon>Desulfobacteria</taxon>
        <taxon>Desulfobacterales</taxon>
        <taxon>Desulfosarcinaceae</taxon>
        <taxon>Desulfosarcina</taxon>
    </lineage>
</organism>
<proteinExistence type="predicted"/>
<dbReference type="GO" id="GO:0003824">
    <property type="term" value="F:catalytic activity"/>
    <property type="evidence" value="ECO:0007669"/>
    <property type="project" value="InterPro"/>
</dbReference>
<dbReference type="AlphaFoldDB" id="A0A5K8AD50"/>
<dbReference type="PANTHER" id="PTHR43409">
    <property type="entry name" value="ANAEROBIC MAGNESIUM-PROTOPORPHYRIN IX MONOMETHYL ESTER CYCLASE-RELATED"/>
    <property type="match status" value="1"/>
</dbReference>
<accession>A0A5K8AD50</accession>
<dbReference type="PROSITE" id="PS51918">
    <property type="entry name" value="RADICAL_SAM"/>
    <property type="match status" value="1"/>
</dbReference>
<dbReference type="GO" id="GO:0051536">
    <property type="term" value="F:iron-sulfur cluster binding"/>
    <property type="evidence" value="ECO:0007669"/>
    <property type="project" value="UniProtKB-KW"/>
</dbReference>
<gene>
    <name evidence="8" type="ORF">DSCOOX_30400</name>
</gene>
<feature type="domain" description="B12-binding" evidence="6">
    <location>
        <begin position="20"/>
        <end position="151"/>
    </location>
</feature>
<dbReference type="SFLD" id="SFLDG01082">
    <property type="entry name" value="B12-binding_domain_containing"/>
    <property type="match status" value="1"/>
</dbReference>
<keyword evidence="4" id="KW-0408">Iron</keyword>
<evidence type="ECO:0000256" key="4">
    <source>
        <dbReference type="ARBA" id="ARBA00023004"/>
    </source>
</evidence>
<protein>
    <submittedName>
        <fullName evidence="8">Uncharacterized protein</fullName>
    </submittedName>
</protein>
<dbReference type="InterPro" id="IPR007197">
    <property type="entry name" value="rSAM"/>
</dbReference>
<evidence type="ECO:0000256" key="3">
    <source>
        <dbReference type="ARBA" id="ARBA00022723"/>
    </source>
</evidence>
<dbReference type="InterPro" id="IPR058240">
    <property type="entry name" value="rSAM_sf"/>
</dbReference>
<dbReference type="SUPFAM" id="SSF102114">
    <property type="entry name" value="Radical SAM enzymes"/>
    <property type="match status" value="1"/>
</dbReference>
<evidence type="ECO:0000313" key="9">
    <source>
        <dbReference type="Proteomes" id="UP000422108"/>
    </source>
</evidence>
<dbReference type="Proteomes" id="UP000422108">
    <property type="component" value="Chromosome"/>
</dbReference>
<dbReference type="RefSeq" id="WP_155310987.1">
    <property type="nucleotide sequence ID" value="NZ_AP021879.1"/>
</dbReference>
<evidence type="ECO:0000313" key="8">
    <source>
        <dbReference type="EMBL" id="BBO89860.1"/>
    </source>
</evidence>
<evidence type="ECO:0000259" key="6">
    <source>
        <dbReference type="PROSITE" id="PS51332"/>
    </source>
</evidence>
<dbReference type="Pfam" id="PF02310">
    <property type="entry name" value="B12-binding"/>
    <property type="match status" value="1"/>
</dbReference>
<dbReference type="InterPro" id="IPR006638">
    <property type="entry name" value="Elp3/MiaA/NifB-like_rSAM"/>
</dbReference>
<reference evidence="8 9" key="1">
    <citation type="submission" date="2019-11" db="EMBL/GenBank/DDBJ databases">
        <title>Comparative genomics of hydrocarbon-degrading Desulfosarcina strains.</title>
        <authorList>
            <person name="Watanabe M."/>
            <person name="Kojima H."/>
            <person name="Fukui M."/>
        </authorList>
    </citation>
    <scope>NUCLEOTIDE SEQUENCE [LARGE SCALE GENOMIC DNA]</scope>
    <source>
        <strain evidence="9">oXyS1</strain>
    </source>
</reference>
<keyword evidence="2" id="KW-0949">S-adenosyl-L-methionine</keyword>